<evidence type="ECO:0000313" key="12">
    <source>
        <dbReference type="EMBL" id="KAG0458028.1"/>
    </source>
</evidence>
<evidence type="ECO:0000256" key="5">
    <source>
        <dbReference type="ARBA" id="ARBA00022824"/>
    </source>
</evidence>
<evidence type="ECO:0000256" key="4">
    <source>
        <dbReference type="ARBA" id="ARBA00022692"/>
    </source>
</evidence>
<dbReference type="Proteomes" id="UP000636800">
    <property type="component" value="Chromosome 12"/>
</dbReference>
<dbReference type="GO" id="GO:0016192">
    <property type="term" value="P:vesicle-mediated transport"/>
    <property type="evidence" value="ECO:0007669"/>
    <property type="project" value="UniProtKB-KW"/>
</dbReference>
<comment type="subcellular location">
    <subcellularLocation>
        <location evidence="1">Endoplasmic reticulum membrane</location>
        <topology evidence="1">Multi-pass membrane protein</topology>
    </subcellularLocation>
</comment>
<keyword evidence="6" id="KW-0931">ER-Golgi transport</keyword>
<feature type="transmembrane region" description="Helical" evidence="11">
    <location>
        <begin position="236"/>
        <end position="258"/>
    </location>
</feature>
<evidence type="ECO:0000256" key="2">
    <source>
        <dbReference type="ARBA" id="ARBA00010120"/>
    </source>
</evidence>
<evidence type="ECO:0000256" key="3">
    <source>
        <dbReference type="ARBA" id="ARBA00022448"/>
    </source>
</evidence>
<keyword evidence="8 11" id="KW-1133">Transmembrane helix</keyword>
<sequence>MGVRRGGRGPVGAVYGWVRGQSMKAKMALGAFASLLTLAAMWALVHDHNHFFVASEAVHAAGIMVLLYKLIRQRTCSGLSLKFQELTAIFLASRLYCSVIIEKDIHTVLDLLTFLSTLWVIYEMRFKLNSSYTKELDSMPRYYLLIPSVVLAIFVHPFLYRHYCRFLWAFAVYLESLSVLPQLRLMQNAKMVEPFTAHYVFALGIARFLSCAHWIIKVIDAGGSFISGSSSAVFWTPAVLLAEVVQTLILADFCYYYVKSAMLGQLMRLPSAHGLREAMDHVHIRLLQALQESLHLLTITVQQQRL</sequence>
<accession>A0A835PVK8</accession>
<keyword evidence="3" id="KW-0813">Transport</keyword>
<dbReference type="GO" id="GO:0046923">
    <property type="term" value="F:ER retention sequence binding"/>
    <property type="evidence" value="ECO:0007669"/>
    <property type="project" value="InterPro"/>
</dbReference>
<protein>
    <recommendedName>
        <fullName evidence="14">ER lumen protein retaining receptor</fullName>
    </recommendedName>
</protein>
<evidence type="ECO:0000256" key="11">
    <source>
        <dbReference type="SAM" id="Phobius"/>
    </source>
</evidence>
<keyword evidence="7" id="KW-0653">Protein transport</keyword>
<dbReference type="PANTHER" id="PTHR10585">
    <property type="entry name" value="ER LUMEN PROTEIN RETAINING RECEPTOR"/>
    <property type="match status" value="1"/>
</dbReference>
<evidence type="ECO:0000256" key="8">
    <source>
        <dbReference type="ARBA" id="ARBA00022989"/>
    </source>
</evidence>
<dbReference type="GO" id="GO:0005789">
    <property type="term" value="C:endoplasmic reticulum membrane"/>
    <property type="evidence" value="ECO:0007669"/>
    <property type="project" value="UniProtKB-SubCell"/>
</dbReference>
<reference evidence="12 13" key="1">
    <citation type="journal article" date="2020" name="Nat. Food">
        <title>A phased Vanilla planifolia genome enables genetic improvement of flavour and production.</title>
        <authorList>
            <person name="Hasing T."/>
            <person name="Tang H."/>
            <person name="Brym M."/>
            <person name="Khazi F."/>
            <person name="Huang T."/>
            <person name="Chambers A.H."/>
        </authorList>
    </citation>
    <scope>NUCLEOTIDE SEQUENCE [LARGE SCALE GENOMIC DNA]</scope>
    <source>
        <tissue evidence="12">Leaf</tissue>
    </source>
</reference>
<name>A0A835PVK8_VANPL</name>
<dbReference type="EMBL" id="JADCNL010000012">
    <property type="protein sequence ID" value="KAG0458028.1"/>
    <property type="molecule type" value="Genomic_DNA"/>
</dbReference>
<feature type="transmembrane region" description="Helical" evidence="11">
    <location>
        <begin position="142"/>
        <end position="160"/>
    </location>
</feature>
<evidence type="ECO:0000256" key="9">
    <source>
        <dbReference type="ARBA" id="ARBA00023136"/>
    </source>
</evidence>
<evidence type="ECO:0000256" key="7">
    <source>
        <dbReference type="ARBA" id="ARBA00022927"/>
    </source>
</evidence>
<dbReference type="OrthoDB" id="690912at2759"/>
<feature type="transmembrane region" description="Helical" evidence="11">
    <location>
        <begin position="195"/>
        <end position="216"/>
    </location>
</feature>
<evidence type="ECO:0000256" key="6">
    <source>
        <dbReference type="ARBA" id="ARBA00022892"/>
    </source>
</evidence>
<evidence type="ECO:0000256" key="1">
    <source>
        <dbReference type="ARBA" id="ARBA00004477"/>
    </source>
</evidence>
<keyword evidence="13" id="KW-1185">Reference proteome</keyword>
<evidence type="ECO:0000313" key="13">
    <source>
        <dbReference type="Proteomes" id="UP000636800"/>
    </source>
</evidence>
<dbReference type="AlphaFoldDB" id="A0A835PVK8"/>
<feature type="transmembrane region" description="Helical" evidence="11">
    <location>
        <begin position="27"/>
        <end position="45"/>
    </location>
</feature>
<dbReference type="PRINTS" id="PR00660">
    <property type="entry name" value="ERLUMENR"/>
</dbReference>
<gene>
    <name evidence="12" type="ORF">HPP92_023185</name>
</gene>
<evidence type="ECO:0008006" key="14">
    <source>
        <dbReference type="Google" id="ProtNLM"/>
    </source>
</evidence>
<dbReference type="GO" id="GO:0006621">
    <property type="term" value="P:protein retention in ER lumen"/>
    <property type="evidence" value="ECO:0007669"/>
    <property type="project" value="InterPro"/>
</dbReference>
<dbReference type="InterPro" id="IPR000133">
    <property type="entry name" value="ER_ret_rcpt"/>
</dbReference>
<feature type="transmembrane region" description="Helical" evidence="11">
    <location>
        <begin position="107"/>
        <end position="122"/>
    </location>
</feature>
<comment type="similarity">
    <text evidence="2">Belongs to the ERD2 family.</text>
</comment>
<proteinExistence type="inferred from homology"/>
<keyword evidence="5" id="KW-0256">Endoplasmic reticulum</keyword>
<feature type="transmembrane region" description="Helical" evidence="11">
    <location>
        <begin position="51"/>
        <end position="71"/>
    </location>
</feature>
<evidence type="ECO:0000256" key="10">
    <source>
        <dbReference type="ARBA" id="ARBA00023170"/>
    </source>
</evidence>
<dbReference type="Pfam" id="PF00810">
    <property type="entry name" value="ER_lumen_recept"/>
    <property type="match status" value="1"/>
</dbReference>
<keyword evidence="4 11" id="KW-0812">Transmembrane</keyword>
<keyword evidence="9 11" id="KW-0472">Membrane</keyword>
<organism evidence="12 13">
    <name type="scientific">Vanilla planifolia</name>
    <name type="common">Vanilla</name>
    <dbReference type="NCBI Taxonomy" id="51239"/>
    <lineage>
        <taxon>Eukaryota</taxon>
        <taxon>Viridiplantae</taxon>
        <taxon>Streptophyta</taxon>
        <taxon>Embryophyta</taxon>
        <taxon>Tracheophyta</taxon>
        <taxon>Spermatophyta</taxon>
        <taxon>Magnoliopsida</taxon>
        <taxon>Liliopsida</taxon>
        <taxon>Asparagales</taxon>
        <taxon>Orchidaceae</taxon>
        <taxon>Vanilloideae</taxon>
        <taxon>Vanilleae</taxon>
        <taxon>Vanilla</taxon>
    </lineage>
</organism>
<dbReference type="GO" id="GO:0015031">
    <property type="term" value="P:protein transport"/>
    <property type="evidence" value="ECO:0007669"/>
    <property type="project" value="UniProtKB-KW"/>
</dbReference>
<comment type="caution">
    <text evidence="12">The sequence shown here is derived from an EMBL/GenBank/DDBJ whole genome shotgun (WGS) entry which is preliminary data.</text>
</comment>
<keyword evidence="10" id="KW-0675">Receptor</keyword>